<proteinExistence type="predicted"/>
<name>A0ABP7PMQ9_9GAMM</name>
<feature type="chain" id="PRO_5047520903" description="Ricin B lectin domain-containing protein" evidence="1">
    <location>
        <begin position="39"/>
        <end position="408"/>
    </location>
</feature>
<evidence type="ECO:0000256" key="1">
    <source>
        <dbReference type="SAM" id="SignalP"/>
    </source>
</evidence>
<feature type="domain" description="Ricin B lectin" evidence="2">
    <location>
        <begin position="271"/>
        <end position="406"/>
    </location>
</feature>
<organism evidence="3 4">
    <name type="scientific">Allohahella marinimesophila</name>
    <dbReference type="NCBI Taxonomy" id="1054972"/>
    <lineage>
        <taxon>Bacteria</taxon>
        <taxon>Pseudomonadati</taxon>
        <taxon>Pseudomonadota</taxon>
        <taxon>Gammaproteobacteria</taxon>
        <taxon>Oceanospirillales</taxon>
        <taxon>Hahellaceae</taxon>
        <taxon>Allohahella</taxon>
    </lineage>
</organism>
<dbReference type="InterPro" id="IPR024079">
    <property type="entry name" value="MetalloPept_cat_dom_sf"/>
</dbReference>
<dbReference type="SUPFAM" id="SSF55486">
    <property type="entry name" value="Metalloproteases ('zincins'), catalytic domain"/>
    <property type="match status" value="1"/>
</dbReference>
<evidence type="ECO:0000259" key="2">
    <source>
        <dbReference type="SMART" id="SM00458"/>
    </source>
</evidence>
<accession>A0ABP7PMQ9</accession>
<reference evidence="4" key="1">
    <citation type="journal article" date="2019" name="Int. J. Syst. Evol. Microbiol.">
        <title>The Global Catalogue of Microorganisms (GCM) 10K type strain sequencing project: providing services to taxonomists for standard genome sequencing and annotation.</title>
        <authorList>
            <consortium name="The Broad Institute Genomics Platform"/>
            <consortium name="The Broad Institute Genome Sequencing Center for Infectious Disease"/>
            <person name="Wu L."/>
            <person name="Ma J."/>
        </authorList>
    </citation>
    <scope>NUCLEOTIDE SEQUENCE [LARGE SCALE GENOMIC DNA]</scope>
    <source>
        <strain evidence="4">JCM 17555</strain>
    </source>
</reference>
<protein>
    <recommendedName>
        <fullName evidence="2">Ricin B lectin domain-containing protein</fullName>
    </recommendedName>
</protein>
<dbReference type="Pfam" id="PF13688">
    <property type="entry name" value="Reprolysin_5"/>
    <property type="match status" value="1"/>
</dbReference>
<gene>
    <name evidence="3" type="ORF">GCM10022278_27570</name>
</gene>
<dbReference type="PROSITE" id="PS50231">
    <property type="entry name" value="RICIN_B_LECTIN"/>
    <property type="match status" value="1"/>
</dbReference>
<keyword evidence="4" id="KW-1185">Reference proteome</keyword>
<dbReference type="SUPFAM" id="SSF50370">
    <property type="entry name" value="Ricin B-like lectins"/>
    <property type="match status" value="1"/>
</dbReference>
<keyword evidence="1" id="KW-0732">Signal</keyword>
<dbReference type="InterPro" id="IPR035992">
    <property type="entry name" value="Ricin_B-like_lectins"/>
</dbReference>
<dbReference type="RefSeq" id="WP_344807321.1">
    <property type="nucleotide sequence ID" value="NZ_BAABBO010000011.1"/>
</dbReference>
<dbReference type="Gene3D" id="3.40.390.10">
    <property type="entry name" value="Collagenase (Catalytic Domain)"/>
    <property type="match status" value="1"/>
</dbReference>
<dbReference type="Gene3D" id="2.80.10.50">
    <property type="match status" value="2"/>
</dbReference>
<sequence length="408" mass="43166">MYPAIANTRSQTAQKSFRKTLISAACVSGLLMSAAASAATVDVLVVYDSGAKSKLGGEPAVAMQSWVNQINGYYANSKIDIQLRLAGTVYHEESSSDMSTMLRSLQANTKIRAERDKYGADFVAMVSPKASCGIGYISVLASYAYSISGPQCGPMTMAHELGHNMGLNHSRKQGNTGGYRYGYGLGHGVDYSFSTIMAYAHVYSTSRMGKFSNPDVSCNGQPCGIPAGKPGESDAARAINNVKGEIAGFKAAVATTVAAPTPTNPTPVASKTYSFKAAHSGKCLDVSGLKKNAGATLAQWSCHGGLNQQFTATPVGNYMSLKAKHSDMCLSIENNSTGDRARLVQASCNTSDGSQLWTFKTSGSTVSMVNKRSSKYLDIRGNNSENRAAVQQYSSNGGDNQRFTLVAK</sequence>
<dbReference type="Proteomes" id="UP001501337">
    <property type="component" value="Unassembled WGS sequence"/>
</dbReference>
<evidence type="ECO:0000313" key="4">
    <source>
        <dbReference type="Proteomes" id="UP001501337"/>
    </source>
</evidence>
<comment type="caution">
    <text evidence="3">The sequence shown here is derived from an EMBL/GenBank/DDBJ whole genome shotgun (WGS) entry which is preliminary data.</text>
</comment>
<dbReference type="CDD" id="cd00161">
    <property type="entry name" value="beta-trefoil_Ricin-like"/>
    <property type="match status" value="1"/>
</dbReference>
<evidence type="ECO:0000313" key="3">
    <source>
        <dbReference type="EMBL" id="GAA3968286.1"/>
    </source>
</evidence>
<feature type="signal peptide" evidence="1">
    <location>
        <begin position="1"/>
        <end position="38"/>
    </location>
</feature>
<dbReference type="EMBL" id="BAABBO010000011">
    <property type="protein sequence ID" value="GAA3968286.1"/>
    <property type="molecule type" value="Genomic_DNA"/>
</dbReference>
<dbReference type="SMART" id="SM00458">
    <property type="entry name" value="RICIN"/>
    <property type="match status" value="1"/>
</dbReference>
<dbReference type="Pfam" id="PF00652">
    <property type="entry name" value="Ricin_B_lectin"/>
    <property type="match status" value="1"/>
</dbReference>
<dbReference type="InterPro" id="IPR000772">
    <property type="entry name" value="Ricin_B_lectin"/>
</dbReference>